<reference evidence="5" key="1">
    <citation type="submission" date="2015-01" db="EMBL/GenBank/DDBJ databases">
        <authorList>
            <person name="Xiang T."/>
            <person name="Song Y."/>
            <person name="Huang L."/>
            <person name="Wang B."/>
            <person name="Wu P."/>
        </authorList>
    </citation>
    <scope>NUCLEOTIDE SEQUENCE [LARGE SCALE GENOMIC DNA]</scope>
    <source>
        <strain evidence="5">V1</strain>
    </source>
</reference>
<dbReference type="SUPFAM" id="SSF75420">
    <property type="entry name" value="YhbC-like, N-terminal domain"/>
    <property type="match status" value="1"/>
</dbReference>
<dbReference type="Proteomes" id="UP000323594">
    <property type="component" value="Chromosome"/>
</dbReference>
<evidence type="ECO:0000256" key="2">
    <source>
        <dbReference type="ARBA" id="ARBA00022517"/>
    </source>
</evidence>
<dbReference type="NCBIfam" id="NF011230">
    <property type="entry name" value="PRK14637.1"/>
    <property type="match status" value="1"/>
</dbReference>
<dbReference type="Proteomes" id="UP000042527">
    <property type="component" value="Unassembled WGS sequence"/>
</dbReference>
<organism evidence="5 7">
    <name type="scientific">Treponema phagedenis</name>
    <dbReference type="NCBI Taxonomy" id="162"/>
    <lineage>
        <taxon>Bacteria</taxon>
        <taxon>Pseudomonadati</taxon>
        <taxon>Spirochaetota</taxon>
        <taxon>Spirochaetia</taxon>
        <taxon>Spirochaetales</taxon>
        <taxon>Treponemataceae</taxon>
        <taxon>Treponema</taxon>
    </lineage>
</organism>
<gene>
    <name evidence="3 5" type="primary">rimP</name>
    <name evidence="6" type="ORF">FUT82_03015</name>
    <name evidence="5" type="ORF">TPHV1_50102</name>
</gene>
<dbReference type="HAMAP" id="MF_01077">
    <property type="entry name" value="RimP"/>
    <property type="match status" value="1"/>
</dbReference>
<dbReference type="OrthoDB" id="361904at2"/>
<comment type="function">
    <text evidence="3">Required for maturation of 30S ribosomal subunits.</text>
</comment>
<dbReference type="Gene3D" id="3.30.300.70">
    <property type="entry name" value="RimP-like superfamily, N-terminal"/>
    <property type="match status" value="1"/>
</dbReference>
<reference evidence="7" key="2">
    <citation type="submission" date="2015-01" db="EMBL/GenBank/DDBJ databases">
        <authorList>
            <person name="Manzoor Shahid"/>
            <person name="Zubair Saima"/>
        </authorList>
    </citation>
    <scope>NUCLEOTIDE SEQUENCE [LARGE SCALE GENOMIC DNA]</scope>
    <source>
        <strain evidence="7">V1</strain>
    </source>
</reference>
<dbReference type="AlphaFoldDB" id="A0A0B7GYX6"/>
<dbReference type="InterPro" id="IPR036847">
    <property type="entry name" value="RimP_C_sf"/>
</dbReference>
<dbReference type="Pfam" id="PF02576">
    <property type="entry name" value="RimP_N"/>
    <property type="match status" value="1"/>
</dbReference>
<dbReference type="GeneID" id="57751908"/>
<dbReference type="GO" id="GO:0005829">
    <property type="term" value="C:cytosol"/>
    <property type="evidence" value="ECO:0007669"/>
    <property type="project" value="TreeGrafter"/>
</dbReference>
<dbReference type="InterPro" id="IPR028998">
    <property type="entry name" value="RimP_C"/>
</dbReference>
<dbReference type="InterPro" id="IPR028989">
    <property type="entry name" value="RimP_N"/>
</dbReference>
<evidence type="ECO:0000313" key="5">
    <source>
        <dbReference type="EMBL" id="CEM62842.1"/>
    </source>
</evidence>
<comment type="subcellular location">
    <subcellularLocation>
        <location evidence="3">Cytoplasm</location>
    </subcellularLocation>
</comment>
<dbReference type="EMBL" id="CDNC01000045">
    <property type="protein sequence ID" value="CEM62842.1"/>
    <property type="molecule type" value="Genomic_DNA"/>
</dbReference>
<name>A0A0B7GYX6_TREPH</name>
<keyword evidence="7" id="KW-1185">Reference proteome</keyword>
<dbReference type="RefSeq" id="WP_002700166.1">
    <property type="nucleotide sequence ID" value="NZ_CDNC01000045.1"/>
</dbReference>
<feature type="domain" description="Ribosome maturation factor RimP N-terminal" evidence="4">
    <location>
        <begin position="15"/>
        <end position="84"/>
    </location>
</feature>
<dbReference type="InterPro" id="IPR035956">
    <property type="entry name" value="RimP_N_sf"/>
</dbReference>
<dbReference type="EMBL" id="CP042817">
    <property type="protein sequence ID" value="QEJ97055.1"/>
    <property type="molecule type" value="Genomic_DNA"/>
</dbReference>
<evidence type="ECO:0000313" key="6">
    <source>
        <dbReference type="EMBL" id="QEJ97055.1"/>
    </source>
</evidence>
<dbReference type="PANTHER" id="PTHR33867">
    <property type="entry name" value="RIBOSOME MATURATION FACTOR RIMP"/>
    <property type="match status" value="1"/>
</dbReference>
<sequence length="149" mass="16373">MTYVKKTDIPYFTDCESLVNGLGYRLVNLSAVKQKAGWQIQAVVYSEKGVGIDDCSKVHRALLPRLEALLNSQDVSLQVSSPGINRNIKSTIEFAAFIGEAIAVWSAEISDWREGTLADTTEEAITIETKEGMAAISYADIKKAKLNKM</sequence>
<evidence type="ECO:0000256" key="3">
    <source>
        <dbReference type="HAMAP-Rule" id="MF_01077"/>
    </source>
</evidence>
<dbReference type="SUPFAM" id="SSF74942">
    <property type="entry name" value="YhbC-like, C-terminal domain"/>
    <property type="match status" value="1"/>
</dbReference>
<comment type="similarity">
    <text evidence="3">Belongs to the RimP family.</text>
</comment>
<reference evidence="6 8" key="3">
    <citation type="submission" date="2019-08" db="EMBL/GenBank/DDBJ databases">
        <authorList>
            <person name="Kuhnert P."/>
        </authorList>
    </citation>
    <scope>NUCLEOTIDE SEQUENCE [LARGE SCALE GENOMIC DNA]</scope>
    <source>
        <strain evidence="6 8">B36.5</strain>
    </source>
</reference>
<accession>A0A0B7GYX6</accession>
<evidence type="ECO:0000313" key="8">
    <source>
        <dbReference type="Proteomes" id="UP000323594"/>
    </source>
</evidence>
<keyword evidence="1 3" id="KW-0963">Cytoplasm</keyword>
<dbReference type="PANTHER" id="PTHR33867:SF1">
    <property type="entry name" value="RIBOSOME MATURATION FACTOR RIMP"/>
    <property type="match status" value="1"/>
</dbReference>
<dbReference type="GO" id="GO:0000028">
    <property type="term" value="P:ribosomal small subunit assembly"/>
    <property type="evidence" value="ECO:0007669"/>
    <property type="project" value="TreeGrafter"/>
</dbReference>
<evidence type="ECO:0000256" key="1">
    <source>
        <dbReference type="ARBA" id="ARBA00022490"/>
    </source>
</evidence>
<dbReference type="InterPro" id="IPR003728">
    <property type="entry name" value="Ribosome_maturation_RimP"/>
</dbReference>
<keyword evidence="2 3" id="KW-0690">Ribosome biogenesis</keyword>
<evidence type="ECO:0000313" key="7">
    <source>
        <dbReference type="Proteomes" id="UP000042527"/>
    </source>
</evidence>
<proteinExistence type="inferred from homology"/>
<evidence type="ECO:0000259" key="4">
    <source>
        <dbReference type="Pfam" id="PF02576"/>
    </source>
</evidence>
<protein>
    <recommendedName>
        <fullName evidence="3">Ribosome maturation factor RimP</fullName>
    </recommendedName>
</protein>
<dbReference type="GO" id="GO:0006412">
    <property type="term" value="P:translation"/>
    <property type="evidence" value="ECO:0007669"/>
    <property type="project" value="TreeGrafter"/>
</dbReference>
<dbReference type="CDD" id="cd01734">
    <property type="entry name" value="YlxS_C"/>
    <property type="match status" value="1"/>
</dbReference>